<dbReference type="Pfam" id="PF06230">
    <property type="entry name" value="LpxI_C"/>
    <property type="match status" value="1"/>
</dbReference>
<evidence type="ECO:0000313" key="3">
    <source>
        <dbReference type="EMBL" id="MBB4347431.1"/>
    </source>
</evidence>
<dbReference type="InterPro" id="IPR043167">
    <property type="entry name" value="LpxI_C_sf"/>
</dbReference>
<gene>
    <name evidence="4" type="ORF">GGE31_000646</name>
    <name evidence="3" type="ORF">GGE33_001139</name>
    <name evidence="5" type="ORF">GGE35_000644</name>
</gene>
<evidence type="ECO:0000259" key="2">
    <source>
        <dbReference type="Pfam" id="PF17930"/>
    </source>
</evidence>
<dbReference type="Pfam" id="PF17930">
    <property type="entry name" value="LpxI_N"/>
    <property type="match status" value="1"/>
</dbReference>
<dbReference type="Proteomes" id="UP000576087">
    <property type="component" value="Unassembled WGS sequence"/>
</dbReference>
<reference evidence="6 7" key="1">
    <citation type="submission" date="2020-08" db="EMBL/GenBank/DDBJ databases">
        <title>Genomic Encyclopedia of Type Strains, Phase IV (KMG-V): Genome sequencing to study the core and pangenomes of soil and plant-associated prokaryotes.</title>
        <authorList>
            <person name="Whitman W."/>
        </authorList>
    </citation>
    <scope>NUCLEOTIDE SEQUENCE [LARGE SCALE GENOMIC DNA]</scope>
    <source>
        <strain evidence="4 7">SEMIA 444</strain>
        <strain evidence="3 6">SEMIA 448</strain>
        <strain evidence="5 8">SEMIA 452</strain>
    </source>
</reference>
<proteinExistence type="predicted"/>
<evidence type="ECO:0000313" key="6">
    <source>
        <dbReference type="Proteomes" id="UP000520770"/>
    </source>
</evidence>
<dbReference type="Proteomes" id="UP000520770">
    <property type="component" value="Unassembled WGS sequence"/>
</dbReference>
<dbReference type="PANTHER" id="PTHR39962:SF1">
    <property type="entry name" value="LPXI FAMILY PROTEIN"/>
    <property type="match status" value="1"/>
</dbReference>
<accession>A0A7W6TAY6</accession>
<comment type="caution">
    <text evidence="4">The sequence shown here is derived from an EMBL/GenBank/DDBJ whole genome shotgun (WGS) entry which is preliminary data.</text>
</comment>
<evidence type="ECO:0000259" key="1">
    <source>
        <dbReference type="Pfam" id="PF06230"/>
    </source>
</evidence>
<sequence>MPGTSGMAQEGHSDGRLAIIAGRGLLPLYLAQAARAEGENPFIVALKDEADHRFDGFEIISVGVGNLAAIEKSFRELKIGRVVMSGGVARRPEWRDIRPTLKTILSMPSVVRTLMSHGDDTVLQMVIKLIEGMGCTVIGAHEIAPGLLARLGPLGHMSPTGDDLRDIAIGVEAALALGHLDIGQGAVSVGGRVVAMEGVEGTDAMLQRVAELRIGGRISARRRGVLVKLCKPQQDMRADLPTIGPSTVENAARAGLAGIAVEAGRALVLEEAALISAADAAGIFVCGIDPTLENGGLS</sequence>
<dbReference type="InterPro" id="IPR041255">
    <property type="entry name" value="LpxI_N"/>
</dbReference>
<dbReference type="Gene3D" id="3.40.140.80">
    <property type="match status" value="1"/>
</dbReference>
<organism evidence="4 7">
    <name type="scientific">Aliirhizobium cellulosilyticum</name>
    <dbReference type="NCBI Taxonomy" id="393664"/>
    <lineage>
        <taxon>Bacteria</taxon>
        <taxon>Pseudomonadati</taxon>
        <taxon>Pseudomonadota</taxon>
        <taxon>Alphaproteobacteria</taxon>
        <taxon>Hyphomicrobiales</taxon>
        <taxon>Rhizobiaceae</taxon>
        <taxon>Aliirhizobium</taxon>
    </lineage>
</organism>
<evidence type="ECO:0000313" key="4">
    <source>
        <dbReference type="EMBL" id="MBB4410175.1"/>
    </source>
</evidence>
<evidence type="ECO:0000313" key="7">
    <source>
        <dbReference type="Proteomes" id="UP000524535"/>
    </source>
</evidence>
<name>A0A7W6TAY6_9HYPH</name>
<evidence type="ECO:0008006" key="9">
    <source>
        <dbReference type="Google" id="ProtNLM"/>
    </source>
</evidence>
<evidence type="ECO:0000313" key="8">
    <source>
        <dbReference type="Proteomes" id="UP000576087"/>
    </source>
</evidence>
<evidence type="ECO:0000313" key="5">
    <source>
        <dbReference type="EMBL" id="MBB4444862.1"/>
    </source>
</evidence>
<dbReference type="InterPro" id="IPR010415">
    <property type="entry name" value="LpxI_C"/>
</dbReference>
<dbReference type="Proteomes" id="UP000524535">
    <property type="component" value="Unassembled WGS sequence"/>
</dbReference>
<protein>
    <recommendedName>
        <fullName evidence="9">LpxI family protein</fullName>
    </recommendedName>
</protein>
<dbReference type="EMBL" id="JACIGY010000001">
    <property type="protein sequence ID" value="MBB4410175.1"/>
    <property type="molecule type" value="Genomic_DNA"/>
</dbReference>
<dbReference type="RefSeq" id="WP_394353614.1">
    <property type="nucleotide sequence ID" value="NZ_JACIGW010000001.1"/>
</dbReference>
<dbReference type="EMBL" id="JACIGW010000001">
    <property type="protein sequence ID" value="MBB4347431.1"/>
    <property type="molecule type" value="Genomic_DNA"/>
</dbReference>
<keyword evidence="7" id="KW-1185">Reference proteome</keyword>
<dbReference type="InterPro" id="IPR053174">
    <property type="entry name" value="LpxI"/>
</dbReference>
<feature type="domain" description="LpxI N-terminal" evidence="2">
    <location>
        <begin position="16"/>
        <end position="147"/>
    </location>
</feature>
<dbReference type="PANTHER" id="PTHR39962">
    <property type="entry name" value="BLL4848 PROTEIN"/>
    <property type="match status" value="1"/>
</dbReference>
<dbReference type="AlphaFoldDB" id="A0A7W6TAY6"/>
<dbReference type="EMBL" id="JACIHM010000001">
    <property type="protein sequence ID" value="MBB4444862.1"/>
    <property type="molecule type" value="Genomic_DNA"/>
</dbReference>
<feature type="domain" description="LpxI C-terminal" evidence="1">
    <location>
        <begin position="152"/>
        <end position="286"/>
    </location>
</feature>
<dbReference type="Gene3D" id="3.40.50.20">
    <property type="match status" value="1"/>
</dbReference>